<dbReference type="AlphaFoldDB" id="A0A0T5VML2"/>
<dbReference type="Pfam" id="PF14509">
    <property type="entry name" value="GH97_C"/>
    <property type="match status" value="1"/>
</dbReference>
<feature type="domain" description="Glycosyl-hydrolase 97 C-terminal oligomerisation" evidence="9">
    <location>
        <begin position="549"/>
        <end position="645"/>
    </location>
</feature>
<dbReference type="Gene3D" id="2.70.98.10">
    <property type="match status" value="1"/>
</dbReference>
<dbReference type="InterPro" id="IPR052720">
    <property type="entry name" value="Glycosyl_hydrolase_97"/>
</dbReference>
<feature type="domain" description="Glycosyl-hydrolase 97 catalytic" evidence="7">
    <location>
        <begin position="299"/>
        <end position="451"/>
    </location>
</feature>
<dbReference type="Gene3D" id="2.60.40.1180">
    <property type="entry name" value="Golgi alpha-mannosidase II"/>
    <property type="match status" value="1"/>
</dbReference>
<evidence type="ECO:0000313" key="10">
    <source>
        <dbReference type="EMBL" id="KRT15080.1"/>
    </source>
</evidence>
<name>A0A0T5VML2_9SPHI</name>
<evidence type="ECO:0000259" key="7">
    <source>
        <dbReference type="Pfam" id="PF10566"/>
    </source>
</evidence>
<evidence type="ECO:0000259" key="9">
    <source>
        <dbReference type="Pfam" id="PF14509"/>
    </source>
</evidence>
<evidence type="ECO:0000259" key="8">
    <source>
        <dbReference type="Pfam" id="PF14508"/>
    </source>
</evidence>
<dbReference type="Proteomes" id="UP000051950">
    <property type="component" value="Unassembled WGS sequence"/>
</dbReference>
<dbReference type="GO" id="GO:0016798">
    <property type="term" value="F:hydrolase activity, acting on glycosyl bonds"/>
    <property type="evidence" value="ECO:0007669"/>
    <property type="project" value="UniProtKB-KW"/>
</dbReference>
<keyword evidence="3" id="KW-0378">Hydrolase</keyword>
<organism evidence="10 11">
    <name type="scientific">Pedobacter ginsenosidimutans</name>
    <dbReference type="NCBI Taxonomy" id="687842"/>
    <lineage>
        <taxon>Bacteria</taxon>
        <taxon>Pseudomonadati</taxon>
        <taxon>Bacteroidota</taxon>
        <taxon>Sphingobacteriia</taxon>
        <taxon>Sphingobacteriales</taxon>
        <taxon>Sphingobacteriaceae</taxon>
        <taxon>Pedobacter</taxon>
    </lineage>
</organism>
<dbReference type="InterPro" id="IPR017853">
    <property type="entry name" value="GH"/>
</dbReference>
<dbReference type="InterPro" id="IPR029486">
    <property type="entry name" value="GH97_N"/>
</dbReference>
<protein>
    <submittedName>
        <fullName evidence="10">Alpha-glucosidase</fullName>
    </submittedName>
</protein>
<comment type="subunit">
    <text evidence="2">Monomer.</text>
</comment>
<keyword evidence="4" id="KW-0106">Calcium</keyword>
<dbReference type="PANTHER" id="PTHR35803">
    <property type="entry name" value="GLUCAN 1,4-ALPHA-GLUCOSIDASE SUSB-RELATED"/>
    <property type="match status" value="1"/>
</dbReference>
<comment type="caution">
    <text evidence="10">The sequence shown here is derived from an EMBL/GenBank/DDBJ whole genome shotgun (WGS) entry which is preliminary data.</text>
</comment>
<comment type="cofactor">
    <cofactor evidence="1">
        <name>Ca(2+)</name>
        <dbReference type="ChEBI" id="CHEBI:29108"/>
    </cofactor>
</comment>
<dbReference type="InterPro" id="IPR019563">
    <property type="entry name" value="GH97_catalytic"/>
</dbReference>
<dbReference type="PANTHER" id="PTHR35803:SF2">
    <property type="entry name" value="RETAINING ALPHA-GALACTOSIDASE"/>
    <property type="match status" value="1"/>
</dbReference>
<evidence type="ECO:0000256" key="3">
    <source>
        <dbReference type="ARBA" id="ARBA00022801"/>
    </source>
</evidence>
<evidence type="ECO:0000256" key="5">
    <source>
        <dbReference type="ARBA" id="ARBA00023295"/>
    </source>
</evidence>
<dbReference type="OrthoDB" id="57532at2"/>
<dbReference type="RefSeq" id="WP_057933531.1">
    <property type="nucleotide sequence ID" value="NZ_LMZQ01000013.1"/>
</dbReference>
<evidence type="ECO:0000313" key="11">
    <source>
        <dbReference type="Proteomes" id="UP000051950"/>
    </source>
</evidence>
<evidence type="ECO:0000256" key="6">
    <source>
        <dbReference type="SAM" id="SignalP"/>
    </source>
</evidence>
<dbReference type="EMBL" id="LMZQ01000013">
    <property type="protein sequence ID" value="KRT15080.1"/>
    <property type="molecule type" value="Genomic_DNA"/>
</dbReference>
<dbReference type="Gene3D" id="3.20.20.70">
    <property type="entry name" value="Aldolase class I"/>
    <property type="match status" value="1"/>
</dbReference>
<feature type="chain" id="PRO_5006665408" evidence="6">
    <location>
        <begin position="21"/>
        <end position="649"/>
    </location>
</feature>
<dbReference type="Pfam" id="PF14508">
    <property type="entry name" value="GH97_N"/>
    <property type="match status" value="1"/>
</dbReference>
<gene>
    <name evidence="10" type="ORF">ASU31_17165</name>
</gene>
<feature type="domain" description="Glycosyl-hydrolase 97 N-terminal" evidence="8">
    <location>
        <begin position="25"/>
        <end position="281"/>
    </location>
</feature>
<evidence type="ECO:0000256" key="1">
    <source>
        <dbReference type="ARBA" id="ARBA00001913"/>
    </source>
</evidence>
<keyword evidence="5" id="KW-0326">Glycosidase</keyword>
<evidence type="ECO:0000256" key="4">
    <source>
        <dbReference type="ARBA" id="ARBA00022837"/>
    </source>
</evidence>
<dbReference type="SUPFAM" id="SSF51445">
    <property type="entry name" value="(Trans)glycosidases"/>
    <property type="match status" value="1"/>
</dbReference>
<keyword evidence="6" id="KW-0732">Signal</keyword>
<dbReference type="PROSITE" id="PS51257">
    <property type="entry name" value="PROKAR_LIPOPROTEIN"/>
    <property type="match status" value="1"/>
</dbReference>
<proteinExistence type="predicted"/>
<sequence length="649" mass="73737">MKKQLLTTCILLLACLKLYSAEIDLSSPDKRIKISVNVKEKISYSVSFNGESFLKNSYLQLNLDQLKLGANAKFLKKTLSSVNSSSIPVVPLKNSTVSNQYNLLRLDFKGDFSVEFRAYNDGIAYRFITNKRDSISITSEDVHIAFSNKVKVAYLETAGFKTAYEILYRQNELGKVDKSKMSVLPMLFDNGKYKALFSEADLYDYPCLFVKATDDQTIEATFPKAPLAFGEDGDRSKKILKEANYIAKTVGKRSFPWRFLVITDKDEQLAANEMVYKLSTPNQLKDTQWIKPGQVTWEWWHNAYVYGVDFKSGYNQDTYKYYIDFAAKFGIPYIIMDEGWAKTTLNPFEPNPTINLQELIAYGKSKNVKIVLWFTWLAVENNFNIFETLERWGIAGVKIDFMDRSDQWMVNYYTRVAKEAAKHHILVDFHGAFKPAGLEVAYPNVLSYEGVVGMEQNIGGGLATPNNNLFLPFLRNAVGPMDYTPGAMRSAHKKDYKPSWVNTMSIGTRAHQLAMYIVFESGFQMLADNPFNYLKEPETTSFITSVPVTWDETKVLDGRVGEYIVKAKRKGEKWFIGAMGNDQTHDLKAKASFLKPGINYQITLIQDGINADFQAMDFKKIIKPIMAGEIIDIKMVKDGGYVAVIEPKN</sequence>
<dbReference type="GO" id="GO:0030246">
    <property type="term" value="F:carbohydrate binding"/>
    <property type="evidence" value="ECO:0007669"/>
    <property type="project" value="InterPro"/>
</dbReference>
<dbReference type="Pfam" id="PF10566">
    <property type="entry name" value="Glyco_hydro_97"/>
    <property type="match status" value="1"/>
</dbReference>
<dbReference type="STRING" id="687842.ASU31_17165"/>
<reference evidence="10 11" key="1">
    <citation type="submission" date="2015-11" db="EMBL/GenBank/DDBJ databases">
        <title>Sequence of Pedobacter ginsenosidimutans.</title>
        <authorList>
            <person name="Carson E."/>
            <person name="Keyser V."/>
            <person name="Newman J."/>
            <person name="Miller J."/>
        </authorList>
    </citation>
    <scope>NUCLEOTIDE SEQUENCE [LARGE SCALE GENOMIC DNA]</scope>
    <source>
        <strain evidence="10 11">KACC 14530</strain>
    </source>
</reference>
<dbReference type="InterPro" id="IPR029483">
    <property type="entry name" value="GH97_C"/>
</dbReference>
<evidence type="ECO:0000256" key="2">
    <source>
        <dbReference type="ARBA" id="ARBA00011245"/>
    </source>
</evidence>
<feature type="signal peptide" evidence="6">
    <location>
        <begin position="1"/>
        <end position="20"/>
    </location>
</feature>
<keyword evidence="11" id="KW-1185">Reference proteome</keyword>
<dbReference type="InterPro" id="IPR014718">
    <property type="entry name" value="GH-type_carb-bd"/>
</dbReference>
<dbReference type="InterPro" id="IPR013780">
    <property type="entry name" value="Glyco_hydro_b"/>
</dbReference>
<accession>A0A0T5VML2</accession>
<dbReference type="InterPro" id="IPR013785">
    <property type="entry name" value="Aldolase_TIM"/>
</dbReference>